<feature type="signal peptide" evidence="1">
    <location>
        <begin position="1"/>
        <end position="19"/>
    </location>
</feature>
<keyword evidence="3" id="KW-1185">Reference proteome</keyword>
<dbReference type="STRING" id="37992.A0A4Z0Z0R3"/>
<sequence length="211" mass="22993">MKFQLSTALVGFAATAVLAQDNQSASFTLHVKGTNYNSEIDGYGFSCHAGAAISGLCYAEGQLPNASVISNSYRYNFNYSGFNQVGDDQVGTLVWGQPYTDENGNPASVSQAMSLVYQPTSNVAAPLFGFGQNVLLVGFDAEGGLFGYNYYDDSKFVAGQQPTDYTPKAYYQWAVCWQYFTGYYYQSVAWVQTGAPRNPTCEAVEITKVDI</sequence>
<dbReference type="Proteomes" id="UP000297716">
    <property type="component" value="Unassembled WGS sequence"/>
</dbReference>
<proteinExistence type="predicted"/>
<dbReference type="AlphaFoldDB" id="A0A4Z0Z0R3"/>
<evidence type="ECO:0000256" key="1">
    <source>
        <dbReference type="SAM" id="SignalP"/>
    </source>
</evidence>
<evidence type="ECO:0008006" key="4">
    <source>
        <dbReference type="Google" id="ProtNLM"/>
    </source>
</evidence>
<accession>A0A4Z0Z0R3</accession>
<protein>
    <recommendedName>
        <fullName evidence="4">Peptidase A1 domain-containing protein</fullName>
    </recommendedName>
</protein>
<name>A0A4Z0Z0R3_9PEZI</name>
<evidence type="ECO:0000313" key="2">
    <source>
        <dbReference type="EMBL" id="TGJ85321.1"/>
    </source>
</evidence>
<keyword evidence="1" id="KW-0732">Signal</keyword>
<dbReference type="OrthoDB" id="3515453at2759"/>
<feature type="chain" id="PRO_5021445710" description="Peptidase A1 domain-containing protein" evidence="1">
    <location>
        <begin position="20"/>
        <end position="211"/>
    </location>
</feature>
<reference evidence="2 3" key="1">
    <citation type="submission" date="2019-03" db="EMBL/GenBank/DDBJ databases">
        <title>Draft genome sequence of Xylaria hypoxylon DSM 108379, a ubiquitous saprotrophic-parasitic fungi on hardwood.</title>
        <authorList>
            <person name="Buettner E."/>
            <person name="Leonhardt S."/>
            <person name="Gebauer A.M."/>
            <person name="Liers C."/>
            <person name="Hofrichter M."/>
            <person name="Kellner H."/>
        </authorList>
    </citation>
    <scope>NUCLEOTIDE SEQUENCE [LARGE SCALE GENOMIC DNA]</scope>
    <source>
        <strain evidence="2 3">DSM 108379</strain>
    </source>
</reference>
<organism evidence="2 3">
    <name type="scientific">Xylaria hypoxylon</name>
    <dbReference type="NCBI Taxonomy" id="37992"/>
    <lineage>
        <taxon>Eukaryota</taxon>
        <taxon>Fungi</taxon>
        <taxon>Dikarya</taxon>
        <taxon>Ascomycota</taxon>
        <taxon>Pezizomycotina</taxon>
        <taxon>Sordariomycetes</taxon>
        <taxon>Xylariomycetidae</taxon>
        <taxon>Xylariales</taxon>
        <taxon>Xylariaceae</taxon>
        <taxon>Xylaria</taxon>
    </lineage>
</organism>
<comment type="caution">
    <text evidence="2">The sequence shown here is derived from an EMBL/GenBank/DDBJ whole genome shotgun (WGS) entry which is preliminary data.</text>
</comment>
<dbReference type="EMBL" id="SKBN01000048">
    <property type="protein sequence ID" value="TGJ85321.1"/>
    <property type="molecule type" value="Genomic_DNA"/>
</dbReference>
<gene>
    <name evidence="2" type="ORF">E0Z10_g3449</name>
</gene>
<evidence type="ECO:0000313" key="3">
    <source>
        <dbReference type="Proteomes" id="UP000297716"/>
    </source>
</evidence>